<sequence>MAQQHIDRILICKLKFYGDVLLITPIIASLQARYPQAKIDVLLYKDTKAILAADDRINQFYLVEKKLGLLDTIKNYLTLRRELKKNRYDLIVNLTEQWPIGVLVASLGRPSIAFQREKQLWNKLFSRVVPMTGTHIVEQNLSLLKGIDFNDTDLTPRMQLNYRQSDFQALCSRDPELTLQPYVVIQPTARQSFKCWDEDKFAEVINHLHSQGLKVYLTCGPAASEQEEVKRIASLCDISPDIRFAGKTSFLQLAALLDHAILYIGVDSAPMHMAAALNKPQVCLFGATNYQQWRPWSDKATLIWAGNYHPMPERKDLDRSQKYLSWIPAQAVIDAIDTTLKNTVTQDNEKK</sequence>
<protein>
    <submittedName>
        <fullName evidence="3">Lipopolysaccharide core heptosyltransferase RfaQ</fullName>
    </submittedName>
</protein>
<dbReference type="OrthoDB" id="9781892at2"/>
<evidence type="ECO:0000256" key="1">
    <source>
        <dbReference type="ARBA" id="ARBA00022676"/>
    </source>
</evidence>
<dbReference type="KEGG" id="cnt:JT31_12155"/>
<dbReference type="InterPro" id="IPR002201">
    <property type="entry name" value="Glyco_trans_9"/>
</dbReference>
<keyword evidence="2 3" id="KW-0808">Transferase</keyword>
<dbReference type="Proteomes" id="UP000029481">
    <property type="component" value="Chromosome"/>
</dbReference>
<evidence type="ECO:0000313" key="4">
    <source>
        <dbReference type="Proteomes" id="UP000029481"/>
    </source>
</evidence>
<organism evidence="3 4">
    <name type="scientific">Cedecea neteri</name>
    <dbReference type="NCBI Taxonomy" id="158822"/>
    <lineage>
        <taxon>Bacteria</taxon>
        <taxon>Pseudomonadati</taxon>
        <taxon>Pseudomonadota</taxon>
        <taxon>Gammaproteobacteria</taxon>
        <taxon>Enterobacterales</taxon>
        <taxon>Enterobacteriaceae</taxon>
        <taxon>Cedecea</taxon>
    </lineage>
</organism>
<gene>
    <name evidence="3" type="ORF">JT31_12155</name>
</gene>
<dbReference type="PANTHER" id="PTHR30160">
    <property type="entry name" value="TETRAACYLDISACCHARIDE 4'-KINASE-RELATED"/>
    <property type="match status" value="1"/>
</dbReference>
<evidence type="ECO:0000313" key="3">
    <source>
        <dbReference type="EMBL" id="AIR05330.1"/>
    </source>
</evidence>
<dbReference type="GO" id="GO:0005829">
    <property type="term" value="C:cytosol"/>
    <property type="evidence" value="ECO:0007669"/>
    <property type="project" value="TreeGrafter"/>
</dbReference>
<dbReference type="AlphaFoldDB" id="A0A089RFQ5"/>
<keyword evidence="1" id="KW-0328">Glycosyltransferase</keyword>
<dbReference type="Pfam" id="PF01075">
    <property type="entry name" value="Glyco_transf_9"/>
    <property type="match status" value="1"/>
</dbReference>
<dbReference type="EMBL" id="CP009451">
    <property type="protein sequence ID" value="AIR05330.1"/>
    <property type="molecule type" value="Genomic_DNA"/>
</dbReference>
<dbReference type="CDD" id="cd03789">
    <property type="entry name" value="GT9_LPS_heptosyltransferase"/>
    <property type="match status" value="1"/>
</dbReference>
<name>A0A089RFQ5_9ENTR</name>
<dbReference type="GO" id="GO:0009244">
    <property type="term" value="P:lipopolysaccharide core region biosynthetic process"/>
    <property type="evidence" value="ECO:0007669"/>
    <property type="project" value="TreeGrafter"/>
</dbReference>
<dbReference type="NCBIfam" id="TIGR02201">
    <property type="entry name" value="heptsyl_trn_III"/>
    <property type="match status" value="1"/>
</dbReference>
<dbReference type="InterPro" id="IPR051199">
    <property type="entry name" value="LPS_LOS_Heptosyltrfase"/>
</dbReference>
<proteinExistence type="predicted"/>
<reference evidence="3 4" key="1">
    <citation type="submission" date="2014-09" db="EMBL/GenBank/DDBJ databases">
        <title>Cedecea neteri SSMD04 Genome Sequencing.</title>
        <authorList>
            <person name="Tan J.-Y."/>
        </authorList>
    </citation>
    <scope>NUCLEOTIDE SEQUENCE [LARGE SCALE GENOMIC DNA]</scope>
    <source>
        <strain evidence="3 4">SSMD04</strain>
    </source>
</reference>
<accession>A0A089RFQ5</accession>
<dbReference type="Gene3D" id="3.40.50.2000">
    <property type="entry name" value="Glycogen Phosphorylase B"/>
    <property type="match status" value="2"/>
</dbReference>
<dbReference type="InterPro" id="IPR011916">
    <property type="entry name" value="LipoPS_heptosylTferase-III"/>
</dbReference>
<dbReference type="NCBIfam" id="NF007742">
    <property type="entry name" value="PRK10422.1"/>
    <property type="match status" value="1"/>
</dbReference>
<dbReference type="RefSeq" id="WP_038477142.1">
    <property type="nucleotide sequence ID" value="NZ_CP009451.1"/>
</dbReference>
<dbReference type="SUPFAM" id="SSF53756">
    <property type="entry name" value="UDP-Glycosyltransferase/glycogen phosphorylase"/>
    <property type="match status" value="1"/>
</dbReference>
<evidence type="ECO:0000256" key="2">
    <source>
        <dbReference type="ARBA" id="ARBA00022679"/>
    </source>
</evidence>
<dbReference type="GO" id="GO:0008713">
    <property type="term" value="F:ADP-heptose-lipopolysaccharide heptosyltransferase activity"/>
    <property type="evidence" value="ECO:0007669"/>
    <property type="project" value="TreeGrafter"/>
</dbReference>
<dbReference type="PANTHER" id="PTHR30160:SF1">
    <property type="entry name" value="LIPOPOLYSACCHARIDE 1,2-N-ACETYLGLUCOSAMINETRANSFERASE-RELATED"/>
    <property type="match status" value="1"/>
</dbReference>
<keyword evidence="4" id="KW-1185">Reference proteome</keyword>